<dbReference type="EMBL" id="VRMN01000001">
    <property type="protein sequence ID" value="KAA8498777.1"/>
    <property type="molecule type" value="Genomic_DNA"/>
</dbReference>
<keyword evidence="3" id="KW-1185">Reference proteome</keyword>
<dbReference type="Proteomes" id="UP000324585">
    <property type="component" value="Unassembled WGS sequence"/>
</dbReference>
<proteinExistence type="predicted"/>
<protein>
    <submittedName>
        <fullName evidence="2">Uncharacterized protein</fullName>
    </submittedName>
</protein>
<organism evidence="2 3">
    <name type="scientific">Porphyridium purpureum</name>
    <name type="common">Red alga</name>
    <name type="synonym">Porphyridium cruentum</name>
    <dbReference type="NCBI Taxonomy" id="35688"/>
    <lineage>
        <taxon>Eukaryota</taxon>
        <taxon>Rhodophyta</taxon>
        <taxon>Bangiophyceae</taxon>
        <taxon>Porphyridiales</taxon>
        <taxon>Porphyridiaceae</taxon>
        <taxon>Porphyridium</taxon>
    </lineage>
</organism>
<accession>A0A5J4Z7W1</accession>
<feature type="region of interest" description="Disordered" evidence="1">
    <location>
        <begin position="21"/>
        <end position="45"/>
    </location>
</feature>
<evidence type="ECO:0000313" key="3">
    <source>
        <dbReference type="Proteomes" id="UP000324585"/>
    </source>
</evidence>
<sequence>MCRADKGRWCKLRARENKTHMAWDDDGGNQSRRRHGDRDDNRDADDDKFKFAGWNPATPSAFMRVFLIPDDLFSEVMLPGLERTLEIDTQRNHNLPRNAPRRSSASSDADVYAESIFRAIHSHSEASPSAHDPFSVGSRAVFGQRVSPVRGASPGENEAKTQEGPSTAVLVESIVLAVFDTSMTIQLRGVSRLRVERELGRESSLDGVKDAGIPASQATSMQPQPVLARVFEDEAVRSFEQRLELAEAEWSVWTLAKKLVELDMRIKRAELGLKSSSDGSGLAKGREQKFAQNQSLLAGLSGYPDMVDFPVSAYFLPPMVHALAPKDYDRVIERNEWEQTPVGIRKMWQDRACRFSFAVLDMYQQSERSGLNSRRSDTTPLTRAQSMQGVGLQQDIYELVTTVDTCARFAAMEKRLRVREAEQTAKLAVLTAFISDGSDDATD</sequence>
<feature type="compositionally biased region" description="Basic and acidic residues" evidence="1">
    <location>
        <begin position="36"/>
        <end position="45"/>
    </location>
</feature>
<name>A0A5J4Z7W1_PORPP</name>
<reference evidence="3" key="1">
    <citation type="journal article" date="2019" name="Nat. Commun.">
        <title>Expansion of phycobilisome linker gene families in mesophilic red algae.</title>
        <authorList>
            <person name="Lee J."/>
            <person name="Kim D."/>
            <person name="Bhattacharya D."/>
            <person name="Yoon H.S."/>
        </authorList>
    </citation>
    <scope>NUCLEOTIDE SEQUENCE [LARGE SCALE GENOMIC DNA]</scope>
    <source>
        <strain evidence="3">CCMP 1328</strain>
    </source>
</reference>
<evidence type="ECO:0000313" key="2">
    <source>
        <dbReference type="EMBL" id="KAA8498777.1"/>
    </source>
</evidence>
<evidence type="ECO:0000256" key="1">
    <source>
        <dbReference type="SAM" id="MobiDB-lite"/>
    </source>
</evidence>
<gene>
    <name evidence="2" type="ORF">FVE85_6362</name>
</gene>
<comment type="caution">
    <text evidence="2">The sequence shown here is derived from an EMBL/GenBank/DDBJ whole genome shotgun (WGS) entry which is preliminary data.</text>
</comment>
<dbReference type="AlphaFoldDB" id="A0A5J4Z7W1"/>